<organism evidence="2">
    <name type="scientific">Tanacetum cinerariifolium</name>
    <name type="common">Dalmatian daisy</name>
    <name type="synonym">Chrysanthemum cinerariifolium</name>
    <dbReference type="NCBI Taxonomy" id="118510"/>
    <lineage>
        <taxon>Eukaryota</taxon>
        <taxon>Viridiplantae</taxon>
        <taxon>Streptophyta</taxon>
        <taxon>Embryophyta</taxon>
        <taxon>Tracheophyta</taxon>
        <taxon>Spermatophyta</taxon>
        <taxon>Magnoliopsida</taxon>
        <taxon>eudicotyledons</taxon>
        <taxon>Gunneridae</taxon>
        <taxon>Pentapetalae</taxon>
        <taxon>asterids</taxon>
        <taxon>campanulids</taxon>
        <taxon>Asterales</taxon>
        <taxon>Asteraceae</taxon>
        <taxon>Asteroideae</taxon>
        <taxon>Anthemideae</taxon>
        <taxon>Anthemidinae</taxon>
        <taxon>Tanacetum</taxon>
    </lineage>
</organism>
<sequence length="160" mass="17656">SRTDVAEPQRRSVPVETSISNALVSQCDGIGTYDWSYQAEEEPTNFALMAFASSLSNSSSDNEAMFDCDNYYSSESDSDSWPPSNMYDRFVPSGGYHAVPPPVAGTFMPPKPDLVFHTPPSDENEHLAFNVQHSPTKPEQDLSSRPSAPIIEDWVSDSEE</sequence>
<protein>
    <submittedName>
        <fullName evidence="2">Uncharacterized protein</fullName>
    </submittedName>
</protein>
<dbReference type="AlphaFoldDB" id="A0A699TEE7"/>
<comment type="caution">
    <text evidence="2">The sequence shown here is derived from an EMBL/GenBank/DDBJ whole genome shotgun (WGS) entry which is preliminary data.</text>
</comment>
<dbReference type="EMBL" id="BKCJ011241942">
    <property type="protein sequence ID" value="GFD08942.1"/>
    <property type="molecule type" value="Genomic_DNA"/>
</dbReference>
<accession>A0A699TEE7</accession>
<gene>
    <name evidence="2" type="ORF">Tci_880911</name>
</gene>
<feature type="region of interest" description="Disordered" evidence="1">
    <location>
        <begin position="110"/>
        <end position="160"/>
    </location>
</feature>
<name>A0A699TEE7_TANCI</name>
<evidence type="ECO:0000313" key="2">
    <source>
        <dbReference type="EMBL" id="GFD08942.1"/>
    </source>
</evidence>
<reference evidence="2" key="1">
    <citation type="journal article" date="2019" name="Sci. Rep.">
        <title>Draft genome of Tanacetum cinerariifolium, the natural source of mosquito coil.</title>
        <authorList>
            <person name="Yamashiro T."/>
            <person name="Shiraishi A."/>
            <person name="Satake H."/>
            <person name="Nakayama K."/>
        </authorList>
    </citation>
    <scope>NUCLEOTIDE SEQUENCE</scope>
</reference>
<feature type="non-terminal residue" evidence="2">
    <location>
        <position position="160"/>
    </location>
</feature>
<proteinExistence type="predicted"/>
<evidence type="ECO:0000256" key="1">
    <source>
        <dbReference type="SAM" id="MobiDB-lite"/>
    </source>
</evidence>
<feature type="non-terminal residue" evidence="2">
    <location>
        <position position="1"/>
    </location>
</feature>